<dbReference type="Gene3D" id="1.20.120.730">
    <property type="entry name" value="Sec23/Sec24 helical domain"/>
    <property type="match status" value="1"/>
</dbReference>
<keyword evidence="2" id="KW-0813">Transport</keyword>
<dbReference type="Pfam" id="PF08033">
    <property type="entry name" value="Sec23_BS"/>
    <property type="match status" value="1"/>
</dbReference>
<dbReference type="Pfam" id="PF04811">
    <property type="entry name" value="Sec23_trunk"/>
    <property type="match status" value="2"/>
</dbReference>
<evidence type="ECO:0000259" key="8">
    <source>
        <dbReference type="Pfam" id="PF04815"/>
    </source>
</evidence>
<evidence type="ECO:0008006" key="12">
    <source>
        <dbReference type="Google" id="ProtNLM"/>
    </source>
</evidence>
<feature type="domain" description="Sec23/Sec24 helical" evidence="8">
    <location>
        <begin position="905"/>
        <end position="1003"/>
    </location>
</feature>
<dbReference type="GO" id="GO:0070971">
    <property type="term" value="C:endoplasmic reticulum exit site"/>
    <property type="evidence" value="ECO:0007669"/>
    <property type="project" value="TreeGrafter"/>
</dbReference>
<dbReference type="Gene3D" id="2.30.30.380">
    <property type="entry name" value="Zn-finger domain of Sec23/24"/>
    <property type="match status" value="1"/>
</dbReference>
<feature type="domain" description="Zinc finger Sec23/Sec24-type" evidence="6">
    <location>
        <begin position="446"/>
        <end position="484"/>
    </location>
</feature>
<feature type="compositionally biased region" description="Pro residues" evidence="4">
    <location>
        <begin position="76"/>
        <end position="91"/>
    </location>
</feature>
<dbReference type="InterPro" id="IPR006900">
    <property type="entry name" value="Sec23/24_helical_dom"/>
</dbReference>
<evidence type="ECO:0000256" key="4">
    <source>
        <dbReference type="SAM" id="MobiDB-lite"/>
    </source>
</evidence>
<dbReference type="Gene3D" id="2.60.40.1670">
    <property type="entry name" value="beta-sandwich domain of Sec23/24"/>
    <property type="match status" value="2"/>
</dbReference>
<dbReference type="InterPro" id="IPR036175">
    <property type="entry name" value="Sec23/24_helical_dom_sf"/>
</dbReference>
<feature type="region of interest" description="Disordered" evidence="4">
    <location>
        <begin position="1"/>
        <end position="291"/>
    </location>
</feature>
<feature type="compositionally biased region" description="Low complexity" evidence="4">
    <location>
        <begin position="92"/>
        <end position="105"/>
    </location>
</feature>
<dbReference type="InterPro" id="IPR006895">
    <property type="entry name" value="Znf_Sec23_Sec24"/>
</dbReference>
<dbReference type="SUPFAM" id="SSF53300">
    <property type="entry name" value="vWA-like"/>
    <property type="match status" value="2"/>
</dbReference>
<dbReference type="InterPro" id="IPR036465">
    <property type="entry name" value="vWFA_dom_sf"/>
</dbReference>
<dbReference type="InterPro" id="IPR036174">
    <property type="entry name" value="Znf_Sec23_Sec24_sf"/>
</dbReference>
<dbReference type="InterPro" id="IPR012990">
    <property type="entry name" value="Beta-sandwich_Sec23_24"/>
</dbReference>
<feature type="domain" description="Gelsolin-like" evidence="5">
    <location>
        <begin position="1029"/>
        <end position="1083"/>
    </location>
</feature>
<evidence type="ECO:0000259" key="7">
    <source>
        <dbReference type="Pfam" id="PF04811"/>
    </source>
</evidence>
<feature type="domain" description="Sec23/Sec24 trunk" evidence="7">
    <location>
        <begin position="510"/>
        <end position="613"/>
    </location>
</feature>
<dbReference type="InterPro" id="IPR006896">
    <property type="entry name" value="Sec23/24_trunk_dom"/>
</dbReference>
<dbReference type="SUPFAM" id="SSF82919">
    <property type="entry name" value="Zn-finger domain of Sec23/24"/>
    <property type="match status" value="1"/>
</dbReference>
<dbReference type="Proteomes" id="UP000315295">
    <property type="component" value="Unassembled WGS sequence"/>
</dbReference>
<evidence type="ECO:0000256" key="2">
    <source>
        <dbReference type="ARBA" id="ARBA00022448"/>
    </source>
</evidence>
<accession>A0A540L5E1</accession>
<dbReference type="InterPro" id="IPR050550">
    <property type="entry name" value="SEC23_SEC24_subfamily"/>
</dbReference>
<dbReference type="GO" id="GO:0030127">
    <property type="term" value="C:COPII vesicle coat"/>
    <property type="evidence" value="ECO:0007669"/>
    <property type="project" value="InterPro"/>
</dbReference>
<feature type="compositionally biased region" description="Pro residues" evidence="4">
    <location>
        <begin position="167"/>
        <end position="180"/>
    </location>
</feature>
<dbReference type="Pfam" id="PF04810">
    <property type="entry name" value="zf-Sec23_Sec24"/>
    <property type="match status" value="1"/>
</dbReference>
<keyword evidence="11" id="KW-1185">Reference proteome</keyword>
<evidence type="ECO:0000259" key="6">
    <source>
        <dbReference type="Pfam" id="PF04810"/>
    </source>
</evidence>
<feature type="domain" description="Sec23/Sec24 trunk" evidence="7">
    <location>
        <begin position="704"/>
        <end position="810"/>
    </location>
</feature>
<dbReference type="Gene3D" id="3.40.20.10">
    <property type="entry name" value="Severin"/>
    <property type="match status" value="1"/>
</dbReference>
<reference evidence="10 11" key="1">
    <citation type="journal article" date="2019" name="G3 (Bethesda)">
        <title>Sequencing of a Wild Apple (Malus baccata) Genome Unravels the Differences Between Cultivated and Wild Apple Species Regarding Disease Resistance and Cold Tolerance.</title>
        <authorList>
            <person name="Chen X."/>
        </authorList>
    </citation>
    <scope>NUCLEOTIDE SEQUENCE [LARGE SCALE GENOMIC DNA]</scope>
    <source>
        <strain evidence="11">cv. Shandingzi</strain>
        <tissue evidence="10">Leaves</tissue>
    </source>
</reference>
<feature type="domain" description="Sec23/Sec24 beta-sandwich" evidence="9">
    <location>
        <begin position="821"/>
        <end position="894"/>
    </location>
</feature>
<dbReference type="Gene3D" id="3.40.50.410">
    <property type="entry name" value="von Willebrand factor, type A domain"/>
    <property type="match status" value="1"/>
</dbReference>
<dbReference type="GO" id="GO:0000149">
    <property type="term" value="F:SNARE binding"/>
    <property type="evidence" value="ECO:0007669"/>
    <property type="project" value="TreeGrafter"/>
</dbReference>
<proteinExistence type="inferred from homology"/>
<feature type="compositionally biased region" description="Low complexity" evidence="4">
    <location>
        <begin position="263"/>
        <end position="281"/>
    </location>
</feature>
<comment type="caution">
    <text evidence="10">The sequence shown here is derived from an EMBL/GenBank/DDBJ whole genome shotgun (WGS) entry which is preliminary data.</text>
</comment>
<sequence length="1153" mass="124103">MAALVRPTGAPRPNNSNTNAPPPPNYSPNNAQRDPDSLAGNMQNLNLNRQPSMPNSASRPSPIGQAPPFHSSVPPAGVPVAPPPFPRPGPSPAALARPAAPRSGSLQPTLSPATTPVRSTGPPVGQPSSFVSRPPPGSFPLVGGVAPASGPPPGPFHTSGLPSGPVSVPPPASGPRPGPGSFPLGSGQSMPPTTAPGRLMSNGPPVFGSGAMSGGPRFPPSGNAPQPPFGHPPTVARATGPPRMPTMHSMLGTPAVSAPPGPVQQAPPFSAAPSFSAAPPSMQAPPVSPYGSQTWPMQQGQVAPPYQFPGSVQSPRMFGMPPPPLPNQSMATISPAVGQTGSPFTGSSKIDPNQIPRPVPGSSVLIHETRQGSQANPPPPATSDYIVRDNGNCSPRYMRCTINQIPCTADLLTTSGMPLALLVEPFALPHPDEEPIQVVDFGESGPVRCSRCKGYINPFMKFIDQGRKFICNLCGFTDETPRDYHCNLLLTFLSVSQHLLFIMLCLDINLMNFEGPRTMVGVATFDATIHFYNLKRALQQPLMLIVPDVQDVYTPLETDVVVQLSECRQHLEQLLESIPTMFQNSKTAESAFGAAIKVLLSGAEYNQKGNKIIDAYAAFLAMKSTGGKLLVFQSGKLSCLKYSILAISQLELHINGSEMFIPVSLLVLYTSIDQFSKRICMHIYYIRHLLSIHGVLASQSILMIYVSAVLASTGIGALSAREAEGRANISSAEKEAHKLLQPADKTLKAMAIELAEFQVCVDLFITTQSYIDIASISVIPRTTGGQVYYYYPFSAVSDPAKLYNDLRWNVTRPQGFEGVMRGIQVQEYHGSFCKRIPTDVDVPGIDSDKTIMVTLKHDDKLQDGSECGFQCALLYTTVYGQRRIRVTTLSLPCTSMLSNLFRAADLDTQFACFMKQAANEIPSSALLRVREQVTNLCISSLLSYRKFCATVSSSGQLILPEALKLLPLYTLALIKSTGLRSDGKIDERSFWINHVSSLSVPLAVPLVYPRMVAIHDLESKKEGDESPFPPVIPLSSEHVSDAGIYLLENGDDCLIYIGNSVDPGILQQLFGISSANELPTQQYDNPLSKKLNDVVNEIRRQRCSYLRLKLCRKGDPSGALFLSCLVEDQSPNGPSYVEFLVHVHRQIQMKMAS</sequence>
<dbReference type="SUPFAM" id="SSF81811">
    <property type="entry name" value="Helical domain of Sec23/24"/>
    <property type="match status" value="1"/>
</dbReference>
<evidence type="ECO:0000313" key="11">
    <source>
        <dbReference type="Proteomes" id="UP000315295"/>
    </source>
</evidence>
<dbReference type="InterPro" id="IPR007123">
    <property type="entry name" value="Gelsolin-like_dom"/>
</dbReference>
<feature type="compositionally biased region" description="Polar residues" evidence="4">
    <location>
        <begin position="40"/>
        <end position="59"/>
    </location>
</feature>
<dbReference type="GO" id="GO:0090110">
    <property type="term" value="P:COPII-coated vesicle cargo loading"/>
    <property type="evidence" value="ECO:0007669"/>
    <property type="project" value="TreeGrafter"/>
</dbReference>
<keyword evidence="3" id="KW-0653">Protein transport</keyword>
<dbReference type="InterPro" id="IPR029006">
    <property type="entry name" value="ADF-H/Gelsolin-like_dom_sf"/>
</dbReference>
<gene>
    <name evidence="10" type="ORF">C1H46_032975</name>
</gene>
<dbReference type="SUPFAM" id="SSF81995">
    <property type="entry name" value="beta-sandwich domain of Sec23/24"/>
    <property type="match status" value="1"/>
</dbReference>
<dbReference type="Pfam" id="PF00626">
    <property type="entry name" value="Gelsolin"/>
    <property type="match status" value="1"/>
</dbReference>
<dbReference type="SUPFAM" id="SSF82754">
    <property type="entry name" value="C-terminal, gelsolin-like domain of Sec23/24"/>
    <property type="match status" value="1"/>
</dbReference>
<comment type="similarity">
    <text evidence="1">Belongs to the SEC23/SEC24 family. SEC24 subfamily.</text>
</comment>
<protein>
    <recommendedName>
        <fullName evidence="12">Zinc finger Sec23/Sec24-type domain-containing protein</fullName>
    </recommendedName>
</protein>
<name>A0A540L5E1_MALBA</name>
<dbReference type="AlphaFoldDB" id="A0A540L5E1"/>
<feature type="compositionally biased region" description="Polar residues" evidence="4">
    <location>
        <begin position="106"/>
        <end position="118"/>
    </location>
</feature>
<evidence type="ECO:0000313" key="10">
    <source>
        <dbReference type="EMBL" id="TQD81482.1"/>
    </source>
</evidence>
<evidence type="ECO:0000256" key="3">
    <source>
        <dbReference type="ARBA" id="ARBA00022927"/>
    </source>
</evidence>
<dbReference type="InterPro" id="IPR036180">
    <property type="entry name" value="Gelsolin-like_dom_sf"/>
</dbReference>
<dbReference type="EMBL" id="VIEB01000765">
    <property type="protein sequence ID" value="TQD81482.1"/>
    <property type="molecule type" value="Genomic_DNA"/>
</dbReference>
<organism evidence="10 11">
    <name type="scientific">Malus baccata</name>
    <name type="common">Siberian crab apple</name>
    <name type="synonym">Pyrus baccata</name>
    <dbReference type="NCBI Taxonomy" id="106549"/>
    <lineage>
        <taxon>Eukaryota</taxon>
        <taxon>Viridiplantae</taxon>
        <taxon>Streptophyta</taxon>
        <taxon>Embryophyta</taxon>
        <taxon>Tracheophyta</taxon>
        <taxon>Spermatophyta</taxon>
        <taxon>Magnoliopsida</taxon>
        <taxon>eudicotyledons</taxon>
        <taxon>Gunneridae</taxon>
        <taxon>Pentapetalae</taxon>
        <taxon>rosids</taxon>
        <taxon>fabids</taxon>
        <taxon>Rosales</taxon>
        <taxon>Rosaceae</taxon>
        <taxon>Amygdaloideae</taxon>
        <taxon>Maleae</taxon>
        <taxon>Malus</taxon>
    </lineage>
</organism>
<evidence type="ECO:0000259" key="5">
    <source>
        <dbReference type="Pfam" id="PF00626"/>
    </source>
</evidence>
<evidence type="ECO:0000256" key="1">
    <source>
        <dbReference type="ARBA" id="ARBA00008334"/>
    </source>
</evidence>
<dbReference type="PANTHER" id="PTHR13803:SF4">
    <property type="entry name" value="SECRETORY 24CD, ISOFORM C"/>
    <property type="match status" value="1"/>
</dbReference>
<dbReference type="STRING" id="106549.A0A540L5E1"/>
<evidence type="ECO:0000259" key="9">
    <source>
        <dbReference type="Pfam" id="PF08033"/>
    </source>
</evidence>
<dbReference type="GO" id="GO:0006886">
    <property type="term" value="P:intracellular protein transport"/>
    <property type="evidence" value="ECO:0007669"/>
    <property type="project" value="InterPro"/>
</dbReference>
<dbReference type="Pfam" id="PF04815">
    <property type="entry name" value="Sec23_helical"/>
    <property type="match status" value="1"/>
</dbReference>
<dbReference type="GO" id="GO:0008270">
    <property type="term" value="F:zinc ion binding"/>
    <property type="evidence" value="ECO:0007669"/>
    <property type="project" value="InterPro"/>
</dbReference>
<dbReference type="PANTHER" id="PTHR13803">
    <property type="entry name" value="SEC24-RELATED PROTEIN"/>
    <property type="match status" value="1"/>
</dbReference>